<dbReference type="Proteomes" id="UP000008281">
    <property type="component" value="Unassembled WGS sequence"/>
</dbReference>
<evidence type="ECO:0000313" key="3">
    <source>
        <dbReference type="Proteomes" id="UP000008281"/>
    </source>
</evidence>
<keyword evidence="3" id="KW-1185">Reference proteome</keyword>
<dbReference type="InterPro" id="IPR008974">
    <property type="entry name" value="TRAF-like"/>
</dbReference>
<name>E3N3N5_CAERE</name>
<feature type="region of interest" description="Disordered" evidence="1">
    <location>
        <begin position="1"/>
        <end position="38"/>
    </location>
</feature>
<gene>
    <name evidence="2" type="ORF">CRE_21441</name>
</gene>
<organism evidence="3">
    <name type="scientific">Caenorhabditis remanei</name>
    <name type="common">Caenorhabditis vulgaris</name>
    <dbReference type="NCBI Taxonomy" id="31234"/>
    <lineage>
        <taxon>Eukaryota</taxon>
        <taxon>Metazoa</taxon>
        <taxon>Ecdysozoa</taxon>
        <taxon>Nematoda</taxon>
        <taxon>Chromadorea</taxon>
        <taxon>Rhabditida</taxon>
        <taxon>Rhabditina</taxon>
        <taxon>Rhabditomorpha</taxon>
        <taxon>Rhabditoidea</taxon>
        <taxon>Rhabditidae</taxon>
        <taxon>Peloderinae</taxon>
        <taxon>Caenorhabditis</taxon>
    </lineage>
</organism>
<proteinExistence type="predicted"/>
<dbReference type="Gene3D" id="2.60.210.10">
    <property type="entry name" value="Apoptosis, Tumor Necrosis Factor Receptor Associated Protein 2, Chain A"/>
    <property type="match status" value="1"/>
</dbReference>
<protein>
    <submittedName>
        <fullName evidence="2">Uncharacterized protein</fullName>
    </submittedName>
</protein>
<sequence>MGANQSHTESDNSDSSGSSDSSESSDSYDFEDHSNNSDCSAMEKRSYLENYPDPLGHFKSVHVIKDNNTIIEYFCIGFRKMNISFSHIIFVGNERTNLDLIVECDANNLIGNFWKVKANVTVNIRNFNNDSGSIIHNCGELSFGNHDLDRPDLHRRINIRLVDLLGEDSGFMRNNEIIMETDIRVVEVEGFHQPLVINYRLPPVNSKNLFRFIHSNDIFYCNKAILNAHVKCGRDFDISNMDFISFKQPSGELFEEFLDCVYGFPISIPCLDSVQSLLQLSVSFKMRAVARKVESIVIQRPLVYNNDISCRKIVVTFNLRRVMHTWLKGQESINKKDVEDLDVEKMSGEIMKAIVMRVFEVGWK</sequence>
<dbReference type="HOGENOM" id="CLU_071395_0_0_1"/>
<dbReference type="EMBL" id="DS268520">
    <property type="protein sequence ID" value="EFO85131.1"/>
    <property type="molecule type" value="Genomic_DNA"/>
</dbReference>
<dbReference type="PANTHER" id="PTHR47022">
    <property type="entry name" value="BTB AND MATH DOMAIN-CONTAINING PROTEIN 36-RELATED"/>
    <property type="match status" value="1"/>
</dbReference>
<evidence type="ECO:0000256" key="1">
    <source>
        <dbReference type="SAM" id="MobiDB-lite"/>
    </source>
</evidence>
<accession>E3N3N5</accession>
<reference evidence="2" key="1">
    <citation type="submission" date="2007-07" db="EMBL/GenBank/DDBJ databases">
        <title>PCAP assembly of the Caenorhabditis remanei genome.</title>
        <authorList>
            <consortium name="The Caenorhabditis remanei Sequencing Consortium"/>
            <person name="Wilson R.K."/>
        </authorList>
    </citation>
    <scope>NUCLEOTIDE SEQUENCE [LARGE SCALE GENOMIC DNA]</scope>
    <source>
        <strain evidence="2">PB4641</strain>
    </source>
</reference>
<feature type="compositionally biased region" description="Low complexity" evidence="1">
    <location>
        <begin position="13"/>
        <end position="27"/>
    </location>
</feature>
<dbReference type="OrthoDB" id="5802690at2759"/>
<dbReference type="AlphaFoldDB" id="E3N3N5"/>
<evidence type="ECO:0000313" key="2">
    <source>
        <dbReference type="EMBL" id="EFO85131.1"/>
    </source>
</evidence>
<dbReference type="PANTHER" id="PTHR47022:SF1">
    <property type="entry name" value="BTB AND MATH DOMAIN-CONTAINING PROTEIN 36-RELATED"/>
    <property type="match status" value="1"/>
</dbReference>